<gene>
    <name evidence="13" type="ORF">SPPG_02434</name>
</gene>
<dbReference type="STRING" id="645134.A0A0L0HLC4"/>
<keyword evidence="8" id="KW-0414">Isoprene biosynthesis</keyword>
<dbReference type="Pfam" id="PF00696">
    <property type="entry name" value="AA_kinase"/>
    <property type="match status" value="1"/>
</dbReference>
<feature type="binding site" evidence="10">
    <location>
        <position position="192"/>
    </location>
    <ligand>
        <name>ATP</name>
        <dbReference type="ChEBI" id="CHEBI:30616"/>
    </ligand>
</feature>
<evidence type="ECO:0000256" key="6">
    <source>
        <dbReference type="ARBA" id="ARBA00022777"/>
    </source>
</evidence>
<dbReference type="PANTHER" id="PTHR43654:SF1">
    <property type="entry name" value="ISOPENTENYL PHOSPHATE KINASE"/>
    <property type="match status" value="1"/>
</dbReference>
<dbReference type="Gene3D" id="3.40.1160.10">
    <property type="entry name" value="Acetylglutamate kinase-like"/>
    <property type="match status" value="1"/>
</dbReference>
<evidence type="ECO:0000256" key="3">
    <source>
        <dbReference type="ARBA" id="ARBA00017267"/>
    </source>
</evidence>
<evidence type="ECO:0000313" key="13">
    <source>
        <dbReference type="EMBL" id="KND01927.1"/>
    </source>
</evidence>
<evidence type="ECO:0000256" key="10">
    <source>
        <dbReference type="PIRSR" id="PIRSR016496-1"/>
    </source>
</evidence>
<dbReference type="PIRSF" id="PIRSF016496">
    <property type="entry name" value="Kin_FomA"/>
    <property type="match status" value="1"/>
</dbReference>
<dbReference type="OMA" id="HHNASEH"/>
<feature type="domain" description="Aspartate/glutamate/uridylate kinase" evidence="12">
    <location>
        <begin position="7"/>
        <end position="256"/>
    </location>
</feature>
<evidence type="ECO:0000256" key="1">
    <source>
        <dbReference type="ARBA" id="ARBA00010540"/>
    </source>
</evidence>
<dbReference type="InterPro" id="IPR001048">
    <property type="entry name" value="Asp/Glu/Uridylate_kinase"/>
</dbReference>
<evidence type="ECO:0000256" key="11">
    <source>
        <dbReference type="PIRSR" id="PIRSR016496-2"/>
    </source>
</evidence>
<keyword evidence="5 10" id="KW-0547">Nucleotide-binding</keyword>
<evidence type="ECO:0000256" key="7">
    <source>
        <dbReference type="ARBA" id="ARBA00022840"/>
    </source>
</evidence>
<dbReference type="AlphaFoldDB" id="A0A0L0HLC4"/>
<dbReference type="PANTHER" id="PTHR43654">
    <property type="entry name" value="GLUTAMATE 5-KINASE"/>
    <property type="match status" value="1"/>
</dbReference>
<accession>A0A0L0HLC4</accession>
<dbReference type="GO" id="GO:1901607">
    <property type="term" value="P:alpha-amino acid biosynthetic process"/>
    <property type="evidence" value="ECO:0007669"/>
    <property type="project" value="UniProtKB-ARBA"/>
</dbReference>
<evidence type="ECO:0000313" key="14">
    <source>
        <dbReference type="Proteomes" id="UP000053201"/>
    </source>
</evidence>
<evidence type="ECO:0000256" key="2">
    <source>
        <dbReference type="ARBA" id="ARBA00012908"/>
    </source>
</evidence>
<evidence type="ECO:0000256" key="5">
    <source>
        <dbReference type="ARBA" id="ARBA00022741"/>
    </source>
</evidence>
<dbReference type="EC" id="2.7.4.26" evidence="2"/>
<protein>
    <recommendedName>
        <fullName evidence="3">Isopentenyl phosphate kinase</fullName>
        <ecNumber evidence="2">2.7.4.26</ecNumber>
    </recommendedName>
</protein>
<dbReference type="GO" id="GO:0005524">
    <property type="term" value="F:ATP binding"/>
    <property type="evidence" value="ECO:0007669"/>
    <property type="project" value="UniProtKB-KW"/>
</dbReference>
<dbReference type="OrthoDB" id="1934954at2759"/>
<dbReference type="GeneID" id="27686020"/>
<dbReference type="EMBL" id="KQ257453">
    <property type="protein sequence ID" value="KND01927.1"/>
    <property type="molecule type" value="Genomic_DNA"/>
</dbReference>
<organism evidence="13 14">
    <name type="scientific">Spizellomyces punctatus (strain DAOM BR117)</name>
    <dbReference type="NCBI Taxonomy" id="645134"/>
    <lineage>
        <taxon>Eukaryota</taxon>
        <taxon>Fungi</taxon>
        <taxon>Fungi incertae sedis</taxon>
        <taxon>Chytridiomycota</taxon>
        <taxon>Chytridiomycota incertae sedis</taxon>
        <taxon>Chytridiomycetes</taxon>
        <taxon>Spizellomycetales</taxon>
        <taxon>Spizellomycetaceae</taxon>
        <taxon>Spizellomyces</taxon>
    </lineage>
</organism>
<feature type="binding site" evidence="10">
    <location>
        <position position="243"/>
    </location>
    <ligand>
        <name>ATP</name>
        <dbReference type="ChEBI" id="CHEBI:30616"/>
    </ligand>
</feature>
<dbReference type="RefSeq" id="XP_016609966.1">
    <property type="nucleotide sequence ID" value="XM_016750724.1"/>
</dbReference>
<proteinExistence type="inferred from homology"/>
<evidence type="ECO:0000256" key="9">
    <source>
        <dbReference type="ARBA" id="ARBA00049063"/>
    </source>
</evidence>
<dbReference type="GO" id="GO:0016301">
    <property type="term" value="F:kinase activity"/>
    <property type="evidence" value="ECO:0007669"/>
    <property type="project" value="UniProtKB-KW"/>
</dbReference>
<reference evidence="13 14" key="1">
    <citation type="submission" date="2009-08" db="EMBL/GenBank/DDBJ databases">
        <title>The Genome Sequence of Spizellomyces punctatus strain DAOM BR117.</title>
        <authorList>
            <consortium name="The Broad Institute Genome Sequencing Platform"/>
            <person name="Russ C."/>
            <person name="Cuomo C."/>
            <person name="Shea T."/>
            <person name="Young S.K."/>
            <person name="Zeng Q."/>
            <person name="Koehrsen M."/>
            <person name="Haas B."/>
            <person name="Borodovsky M."/>
            <person name="Guigo R."/>
            <person name="Alvarado L."/>
            <person name="Berlin A."/>
            <person name="Bochicchio J."/>
            <person name="Borenstein D."/>
            <person name="Chapman S."/>
            <person name="Chen Z."/>
            <person name="Engels R."/>
            <person name="Freedman E."/>
            <person name="Gellesch M."/>
            <person name="Goldberg J."/>
            <person name="Griggs A."/>
            <person name="Gujja S."/>
            <person name="Heiman D."/>
            <person name="Hepburn T."/>
            <person name="Howarth C."/>
            <person name="Jen D."/>
            <person name="Larson L."/>
            <person name="Lewis B."/>
            <person name="Mehta T."/>
            <person name="Park D."/>
            <person name="Pearson M."/>
            <person name="Roberts A."/>
            <person name="Saif S."/>
            <person name="Shenoy N."/>
            <person name="Sisk P."/>
            <person name="Stolte C."/>
            <person name="Sykes S."/>
            <person name="Thomson T."/>
            <person name="Walk T."/>
            <person name="White J."/>
            <person name="Yandava C."/>
            <person name="Burger G."/>
            <person name="Gray M.W."/>
            <person name="Holland P.W.H."/>
            <person name="King N."/>
            <person name="Lang F.B.F."/>
            <person name="Roger A.J."/>
            <person name="Ruiz-Trillo I."/>
            <person name="Lander E."/>
            <person name="Nusbaum C."/>
        </authorList>
    </citation>
    <scope>NUCLEOTIDE SEQUENCE [LARGE SCALE GENOMIC DNA]</scope>
    <source>
        <strain evidence="13 14">DAOM BR117</strain>
    </source>
</reference>
<feature type="binding site" evidence="10">
    <location>
        <begin position="9"/>
        <end position="13"/>
    </location>
    <ligand>
        <name>ATP</name>
        <dbReference type="ChEBI" id="CHEBI:30616"/>
    </ligand>
</feature>
<comment type="catalytic activity">
    <reaction evidence="9">
        <text>isopentenyl phosphate + ATP = isopentenyl diphosphate + ADP</text>
        <dbReference type="Rhea" id="RHEA:33963"/>
        <dbReference type="ChEBI" id="CHEBI:30616"/>
        <dbReference type="ChEBI" id="CHEBI:65078"/>
        <dbReference type="ChEBI" id="CHEBI:128769"/>
        <dbReference type="ChEBI" id="CHEBI:456216"/>
        <dbReference type="EC" id="2.7.4.26"/>
    </reaction>
</comment>
<dbReference type="InterPro" id="IPR024192">
    <property type="entry name" value="Fosfomycin_R_FomA-type"/>
</dbReference>
<dbReference type="NCBIfam" id="NF040647">
    <property type="entry name" value="IPPK_Arch"/>
    <property type="match status" value="1"/>
</dbReference>
<dbReference type="GO" id="GO:0102043">
    <property type="term" value="F:isopentenyl phosphate kinase activity"/>
    <property type="evidence" value="ECO:0007669"/>
    <property type="project" value="UniProtKB-EC"/>
</dbReference>
<dbReference type="InParanoid" id="A0A0L0HLC4"/>
<feature type="binding site" evidence="10">
    <location>
        <position position="170"/>
    </location>
    <ligand>
        <name>substrate</name>
    </ligand>
</feature>
<dbReference type="VEuPathDB" id="FungiDB:SPPG_02434"/>
<feature type="binding site" evidence="10">
    <location>
        <position position="53"/>
    </location>
    <ligand>
        <name>ATP</name>
        <dbReference type="ChEBI" id="CHEBI:30616"/>
    </ligand>
</feature>
<feature type="binding site" evidence="10">
    <location>
        <position position="247"/>
    </location>
    <ligand>
        <name>ATP</name>
        <dbReference type="ChEBI" id="CHEBI:30616"/>
    </ligand>
</feature>
<dbReference type="SUPFAM" id="SSF53633">
    <property type="entry name" value="Carbamate kinase-like"/>
    <property type="match status" value="1"/>
</dbReference>
<dbReference type="GO" id="GO:0005829">
    <property type="term" value="C:cytosol"/>
    <property type="evidence" value="ECO:0007669"/>
    <property type="project" value="TreeGrafter"/>
</dbReference>
<dbReference type="GO" id="GO:0016114">
    <property type="term" value="P:terpenoid biosynthetic process"/>
    <property type="evidence" value="ECO:0007669"/>
    <property type="project" value="TreeGrafter"/>
</dbReference>
<sequence>MTSIDLIIKIGGSVLTDKTSYETLSPRSLLDPLFDSISNLHATTRFLLIHGAGSFGHPHAHAAGLSIGFTPPSPKHVLGAAKTRHAVATLNRMVVGELIDRGIPAVSVNPGSLLDGNWSRGEGTKPDPPPQTAYTALLRHVTALIDAGYIPVLHGDVVSSPLFGSMILSGDDLIVAFAYALKPRRGCVFLTDVDGIFDRDPKVFANAELLRTIHVNRKTGSSNCNCVTSESITVGSAVDVTGGMSKKLASAIAVVRGPLEDVQWNCRVVLVKAGSDDASKALAGDLLNIGTTMLGDDQA</sequence>
<keyword evidence="4" id="KW-0808">Transferase</keyword>
<keyword evidence="6 13" id="KW-0418">Kinase</keyword>
<feature type="site" description="Transition state stabilizer" evidence="11">
    <location>
        <position position="18"/>
    </location>
</feature>
<keyword evidence="14" id="KW-1185">Reference proteome</keyword>
<evidence type="ECO:0000256" key="8">
    <source>
        <dbReference type="ARBA" id="ARBA00023229"/>
    </source>
</evidence>
<dbReference type="InterPro" id="IPR036393">
    <property type="entry name" value="AceGlu_kinase-like_sf"/>
</dbReference>
<feature type="binding site" evidence="10">
    <location>
        <position position="57"/>
    </location>
    <ligand>
        <name>substrate</name>
    </ligand>
</feature>
<dbReference type="eggNOG" id="ENOG502QQ1X">
    <property type="taxonomic scope" value="Eukaryota"/>
</dbReference>
<dbReference type="Proteomes" id="UP000053201">
    <property type="component" value="Unassembled WGS sequence"/>
</dbReference>
<feature type="binding site" evidence="10">
    <location>
        <position position="52"/>
    </location>
    <ligand>
        <name>substrate</name>
    </ligand>
</feature>
<evidence type="ECO:0000259" key="12">
    <source>
        <dbReference type="Pfam" id="PF00696"/>
    </source>
</evidence>
<evidence type="ECO:0000256" key="4">
    <source>
        <dbReference type="ARBA" id="ARBA00022679"/>
    </source>
</evidence>
<comment type="similarity">
    <text evidence="1">Belongs to the isopentenyl phosphate kinase family.</text>
</comment>
<keyword evidence="7 10" id="KW-0067">ATP-binding</keyword>
<name>A0A0L0HLC4_SPIPD</name>